<keyword evidence="3" id="KW-1185">Reference proteome</keyword>
<organism evidence="2 3">
    <name type="scientific">Hymenobacter defluvii</name>
    <dbReference type="NCBI Taxonomy" id="2054411"/>
    <lineage>
        <taxon>Bacteria</taxon>
        <taxon>Pseudomonadati</taxon>
        <taxon>Bacteroidota</taxon>
        <taxon>Cytophagia</taxon>
        <taxon>Cytophagales</taxon>
        <taxon>Hymenobacteraceae</taxon>
        <taxon>Hymenobacter</taxon>
    </lineage>
</organism>
<dbReference type="Gene3D" id="2.40.70.10">
    <property type="entry name" value="Acid Proteases"/>
    <property type="match status" value="2"/>
</dbReference>
<feature type="chain" id="PRO_5045953138" evidence="1">
    <location>
        <begin position="21"/>
        <end position="411"/>
    </location>
</feature>
<name>A0ABS3TFL0_9BACT</name>
<dbReference type="InterPro" id="IPR021109">
    <property type="entry name" value="Peptidase_aspartic_dom_sf"/>
</dbReference>
<evidence type="ECO:0000313" key="3">
    <source>
        <dbReference type="Proteomes" id="UP000670527"/>
    </source>
</evidence>
<comment type="caution">
    <text evidence="2">The sequence shown here is derived from an EMBL/GenBank/DDBJ whole genome shotgun (WGS) entry which is preliminary data.</text>
</comment>
<dbReference type="RefSeq" id="WP_208307877.1">
    <property type="nucleotide sequence ID" value="NZ_JAGETX010000006.1"/>
</dbReference>
<sequence length="411" mass="45032">MRTLFFCLFLLVGLQPLVWAQTTIGVEPIDKLVAAMQTQSVAVVQPYLLAETQVSGLPTTYTAQVLAQMLPRFKKAENPRLIRQTTEGVNTRYVVALTQNGVEKEYDVLVTPANKLLEINLLKAEAKKMDTRFGAQDLTTPAEVVMPIRVQNGLLIVTAEVDGQRGDFFLDSGAPALLLNKTRFGSSASGSTVAARQLRGVNGAGSSFDYYHATDFNWQGISFQNRDVPTLDLTDLARRAGVSELLGLIGYNLLEQYALTLDYAAQTVTLRKPTPTASAEGLPFIMRGHLPVVEALVAGHTLRLALDCGAQQNLLDARFAATFASQLRKSETVQLAGADQKARSVTSGELRKLQLVHGPTFRNQPTVFASISHLNQKPDQVVLDGLLGYPMLRQQRTTIDYVNKVVRFEGQ</sequence>
<dbReference type="GO" id="GO:0006508">
    <property type="term" value="P:proteolysis"/>
    <property type="evidence" value="ECO:0007669"/>
    <property type="project" value="UniProtKB-KW"/>
</dbReference>
<accession>A0ABS3TFL0</accession>
<feature type="signal peptide" evidence="1">
    <location>
        <begin position="1"/>
        <end position="20"/>
    </location>
</feature>
<dbReference type="EMBL" id="JAGETX010000006">
    <property type="protein sequence ID" value="MBO3271500.1"/>
    <property type="molecule type" value="Genomic_DNA"/>
</dbReference>
<keyword evidence="2" id="KW-0378">Hydrolase</keyword>
<proteinExistence type="predicted"/>
<protein>
    <submittedName>
        <fullName evidence="2">Aspartyl protease family protein</fullName>
    </submittedName>
</protein>
<dbReference type="Proteomes" id="UP000670527">
    <property type="component" value="Unassembled WGS sequence"/>
</dbReference>
<gene>
    <name evidence="2" type="ORF">J4D97_12615</name>
</gene>
<dbReference type="SUPFAM" id="SSF50630">
    <property type="entry name" value="Acid proteases"/>
    <property type="match status" value="2"/>
</dbReference>
<dbReference type="GO" id="GO:0008233">
    <property type="term" value="F:peptidase activity"/>
    <property type="evidence" value="ECO:0007669"/>
    <property type="project" value="UniProtKB-KW"/>
</dbReference>
<keyword evidence="1" id="KW-0732">Signal</keyword>
<reference evidence="2 3" key="1">
    <citation type="submission" date="2021-03" db="EMBL/GenBank/DDBJ databases">
        <authorList>
            <person name="Kim M.K."/>
        </authorList>
    </citation>
    <scope>NUCLEOTIDE SEQUENCE [LARGE SCALE GENOMIC DNA]</scope>
    <source>
        <strain evidence="2 3">BT507</strain>
    </source>
</reference>
<evidence type="ECO:0000256" key="1">
    <source>
        <dbReference type="SAM" id="SignalP"/>
    </source>
</evidence>
<dbReference type="Pfam" id="PF13650">
    <property type="entry name" value="Asp_protease_2"/>
    <property type="match status" value="1"/>
</dbReference>
<keyword evidence="2" id="KW-0645">Protease</keyword>
<evidence type="ECO:0000313" key="2">
    <source>
        <dbReference type="EMBL" id="MBO3271500.1"/>
    </source>
</evidence>